<evidence type="ECO:0000313" key="1">
    <source>
        <dbReference type="EMBL" id="PUU75214.1"/>
    </source>
</evidence>
<gene>
    <name evidence="1" type="ORF">B9Z19DRAFT_1131744</name>
</gene>
<protein>
    <submittedName>
        <fullName evidence="1">Uncharacterized protein</fullName>
    </submittedName>
</protein>
<dbReference type="AlphaFoldDB" id="A0A2T6ZIH8"/>
<dbReference type="EMBL" id="NESQ01000244">
    <property type="protein sequence ID" value="PUU75214.1"/>
    <property type="molecule type" value="Genomic_DNA"/>
</dbReference>
<evidence type="ECO:0000313" key="2">
    <source>
        <dbReference type="Proteomes" id="UP000244722"/>
    </source>
</evidence>
<keyword evidence="2" id="KW-1185">Reference proteome</keyword>
<sequence>MQVPNPPIICFKPACTGKCSGGENALQRSLYTEGAIARYVANGATAWDVVGVGSGSVRTEVVSIGRSAVVENIAIGGLSVLLNYG</sequence>
<accession>A0A2T6ZIH8</accession>
<dbReference type="Proteomes" id="UP000244722">
    <property type="component" value="Unassembled WGS sequence"/>
</dbReference>
<organism evidence="1 2">
    <name type="scientific">Tuber borchii</name>
    <name type="common">White truffle</name>
    <dbReference type="NCBI Taxonomy" id="42251"/>
    <lineage>
        <taxon>Eukaryota</taxon>
        <taxon>Fungi</taxon>
        <taxon>Dikarya</taxon>
        <taxon>Ascomycota</taxon>
        <taxon>Pezizomycotina</taxon>
        <taxon>Pezizomycetes</taxon>
        <taxon>Pezizales</taxon>
        <taxon>Tuberaceae</taxon>
        <taxon>Tuber</taxon>
    </lineage>
</organism>
<comment type="caution">
    <text evidence="1">The sequence shown here is derived from an EMBL/GenBank/DDBJ whole genome shotgun (WGS) entry which is preliminary data.</text>
</comment>
<name>A0A2T6ZIH8_TUBBO</name>
<reference evidence="1 2" key="1">
    <citation type="submission" date="2017-04" db="EMBL/GenBank/DDBJ databases">
        <title>Draft genome sequence of Tuber borchii Vittad., a whitish edible truffle.</title>
        <authorList>
            <consortium name="DOE Joint Genome Institute"/>
            <person name="Murat C."/>
            <person name="Kuo A."/>
            <person name="Barry K.W."/>
            <person name="Clum A."/>
            <person name="Dockter R.B."/>
            <person name="Fauchery L."/>
            <person name="Iotti M."/>
            <person name="Kohler A."/>
            <person name="Labutti K."/>
            <person name="Lindquist E.A."/>
            <person name="Lipzen A."/>
            <person name="Ohm R.A."/>
            <person name="Wang M."/>
            <person name="Grigoriev I.V."/>
            <person name="Zambonelli A."/>
            <person name="Martin F.M."/>
        </authorList>
    </citation>
    <scope>NUCLEOTIDE SEQUENCE [LARGE SCALE GENOMIC DNA]</scope>
    <source>
        <strain evidence="1 2">Tbo3840</strain>
    </source>
</reference>
<proteinExistence type="predicted"/>